<organism evidence="1 2">
    <name type="scientific">Ancylostoma ceylanicum</name>
    <dbReference type="NCBI Taxonomy" id="53326"/>
    <lineage>
        <taxon>Eukaryota</taxon>
        <taxon>Metazoa</taxon>
        <taxon>Ecdysozoa</taxon>
        <taxon>Nematoda</taxon>
        <taxon>Chromadorea</taxon>
        <taxon>Rhabditida</taxon>
        <taxon>Rhabditina</taxon>
        <taxon>Rhabditomorpha</taxon>
        <taxon>Strongyloidea</taxon>
        <taxon>Ancylostomatidae</taxon>
        <taxon>Ancylostomatinae</taxon>
        <taxon>Ancylostoma</taxon>
    </lineage>
</organism>
<dbReference type="EMBL" id="JARK01001386">
    <property type="protein sequence ID" value="EYC11663.1"/>
    <property type="molecule type" value="Genomic_DNA"/>
</dbReference>
<accession>A0A016UAQ1</accession>
<protein>
    <submittedName>
        <fullName evidence="1">Uncharacterized protein</fullName>
    </submittedName>
</protein>
<proteinExistence type="predicted"/>
<keyword evidence="2" id="KW-1185">Reference proteome</keyword>
<sequence length="137" mass="15360">MNLKVPENRDSGGLDCFQLCNHDQHTRLLRNVPESRGRKFPWVLPLTTLNVDFVDFIPIMFHRFSILLKKIPKNVRLPLVNKNGPILLETPQPNGCEPGMSGLSGCSAEAVGKKSSTEHFVQFYISVSSSRTSLSKH</sequence>
<evidence type="ECO:0000313" key="2">
    <source>
        <dbReference type="Proteomes" id="UP000024635"/>
    </source>
</evidence>
<comment type="caution">
    <text evidence="1">The sequence shown here is derived from an EMBL/GenBank/DDBJ whole genome shotgun (WGS) entry which is preliminary data.</text>
</comment>
<dbReference type="AlphaFoldDB" id="A0A016UAQ1"/>
<evidence type="ECO:0000313" key="1">
    <source>
        <dbReference type="EMBL" id="EYC11663.1"/>
    </source>
</evidence>
<reference evidence="2" key="1">
    <citation type="journal article" date="2015" name="Nat. Genet.">
        <title>The genome and transcriptome of the zoonotic hookworm Ancylostoma ceylanicum identify infection-specific gene families.</title>
        <authorList>
            <person name="Schwarz E.M."/>
            <person name="Hu Y."/>
            <person name="Antoshechkin I."/>
            <person name="Miller M.M."/>
            <person name="Sternberg P.W."/>
            <person name="Aroian R.V."/>
        </authorList>
    </citation>
    <scope>NUCLEOTIDE SEQUENCE</scope>
    <source>
        <strain evidence="2">HY135</strain>
    </source>
</reference>
<dbReference type="Proteomes" id="UP000024635">
    <property type="component" value="Unassembled WGS sequence"/>
</dbReference>
<gene>
    <name evidence="1" type="primary">Acey_s0050.g2034</name>
    <name evidence="1" type="ORF">Y032_0050g2034</name>
</gene>
<name>A0A016UAQ1_9BILA</name>